<evidence type="ECO:0000313" key="4">
    <source>
        <dbReference type="Ensembl" id="ENSOSIP00000005952.1"/>
    </source>
</evidence>
<feature type="domain" description="Protein Lines C-terminal" evidence="3">
    <location>
        <begin position="503"/>
        <end position="539"/>
    </location>
</feature>
<sequence>SCGTERLLWGPHREMASVCLQSSRYLPQVEQFQSSDPLLSHLAAKTAACWVVRVIRRGVGVPPTWYRTCERTFLSCSVGPELDSCLWSLTEVFLLLSSDVLEELLAELHRSISALCSALLPDRTASHLPHRGTTLCLLLDLLEVLMASSLQCGGKAGPGTQNLGWAQWPGLLGVVGFPSEPFVKRRTLLLLKRALLHKAGEGRSTPPHSEFGHAAQSVLAAVDAGWLDSIQVESDTFFGGRRFSWGGREERGDEVLLRALSLVLLSTEAGCVSLTEMGGASKPHRYLQHLWGFLRRWVPPQIQVKHLCCYISVLFGEQDDDLMEAARAFLAVFLSCRGGLDLDASQMLEAACSLGCNPHCHFVLLLQSFSFDHSLLLDFLICSETCFLEYLVRYLRHLRKDWKGLAAACGALEELQQPVGGCTGGGLCAGSGSCVQAAPTGPEPSTSGSGPSSTLRLVEYYSSDESAEEKEEESSALTSEHSSQSSGQQAPDGPVDQHLLDRTVRCLSELRGVVFRLHSRKLFPYNPSSLLKLLADVEAAGDDQLGNKECIQI</sequence>
<protein>
    <submittedName>
        <fullName evidence="4">Lines homolog 1</fullName>
    </submittedName>
</protein>
<organism evidence="4 5">
    <name type="scientific">Oryzias sinensis</name>
    <name type="common">Chinese medaka</name>
    <dbReference type="NCBI Taxonomy" id="183150"/>
    <lineage>
        <taxon>Eukaryota</taxon>
        <taxon>Metazoa</taxon>
        <taxon>Chordata</taxon>
        <taxon>Craniata</taxon>
        <taxon>Vertebrata</taxon>
        <taxon>Euteleostomi</taxon>
        <taxon>Actinopterygii</taxon>
        <taxon>Neopterygii</taxon>
        <taxon>Teleostei</taxon>
        <taxon>Neoteleostei</taxon>
        <taxon>Acanthomorphata</taxon>
        <taxon>Ovalentaria</taxon>
        <taxon>Atherinomorphae</taxon>
        <taxon>Beloniformes</taxon>
        <taxon>Adrianichthyidae</taxon>
        <taxon>Oryziinae</taxon>
        <taxon>Oryzias</taxon>
    </lineage>
</organism>
<dbReference type="PANTHER" id="PTHR16057">
    <property type="entry name" value="WINS1, 2 PROTEIN"/>
    <property type="match status" value="1"/>
</dbReference>
<dbReference type="Pfam" id="PF14695">
    <property type="entry name" value="LINES_C"/>
    <property type="match status" value="1"/>
</dbReference>
<dbReference type="InterPro" id="IPR032794">
    <property type="entry name" value="LINES_N"/>
</dbReference>
<name>A0A8C7X0S6_9TELE</name>
<accession>A0A8C7X0S6</accession>
<dbReference type="GeneTree" id="ENSGT00390000001790"/>
<dbReference type="AlphaFoldDB" id="A0A8C7X0S6"/>
<proteinExistence type="predicted"/>
<dbReference type="Ensembl" id="ENSOSIT00000006378.1">
    <property type="protein sequence ID" value="ENSOSIP00000005952.1"/>
    <property type="gene ID" value="ENSOSIG00000004075.1"/>
</dbReference>
<reference evidence="4" key="2">
    <citation type="submission" date="2025-09" db="UniProtKB">
        <authorList>
            <consortium name="Ensembl"/>
        </authorList>
    </citation>
    <scope>IDENTIFICATION</scope>
</reference>
<reference evidence="4" key="1">
    <citation type="submission" date="2025-08" db="UniProtKB">
        <authorList>
            <consortium name="Ensembl"/>
        </authorList>
    </citation>
    <scope>IDENTIFICATION</scope>
</reference>
<dbReference type="InterPro" id="IPR024875">
    <property type="entry name" value="Protein_Lines"/>
</dbReference>
<dbReference type="Pfam" id="PF14694">
    <property type="entry name" value="LINES_N"/>
    <property type="match status" value="1"/>
</dbReference>
<dbReference type="PANTHER" id="PTHR16057:SF1">
    <property type="entry name" value="PROTEIN LINES HOMOLOG 1"/>
    <property type="match status" value="1"/>
</dbReference>
<feature type="domain" description="Protein Lines N-terminal" evidence="2">
    <location>
        <begin position="99"/>
        <end position="409"/>
    </location>
</feature>
<dbReference type="Proteomes" id="UP000694383">
    <property type="component" value="Unplaced"/>
</dbReference>
<evidence type="ECO:0000256" key="1">
    <source>
        <dbReference type="SAM" id="MobiDB-lite"/>
    </source>
</evidence>
<evidence type="ECO:0000259" key="2">
    <source>
        <dbReference type="Pfam" id="PF14694"/>
    </source>
</evidence>
<feature type="region of interest" description="Disordered" evidence="1">
    <location>
        <begin position="468"/>
        <end position="496"/>
    </location>
</feature>
<evidence type="ECO:0000313" key="5">
    <source>
        <dbReference type="Proteomes" id="UP000694383"/>
    </source>
</evidence>
<keyword evidence="5" id="KW-1185">Reference proteome</keyword>
<dbReference type="InterPro" id="IPR029415">
    <property type="entry name" value="Lines_C"/>
</dbReference>
<evidence type="ECO:0000259" key="3">
    <source>
        <dbReference type="Pfam" id="PF14695"/>
    </source>
</evidence>